<organism evidence="2 3">
    <name type="scientific">Rhizobium oryzicola</name>
    <dbReference type="NCBI Taxonomy" id="1232668"/>
    <lineage>
        <taxon>Bacteria</taxon>
        <taxon>Pseudomonadati</taxon>
        <taxon>Pseudomonadota</taxon>
        <taxon>Alphaproteobacteria</taxon>
        <taxon>Hyphomicrobiales</taxon>
        <taxon>Rhizobiaceae</taxon>
        <taxon>Rhizobium/Agrobacterium group</taxon>
        <taxon>Rhizobium</taxon>
    </lineage>
</organism>
<keyword evidence="3" id="KW-1185">Reference proteome</keyword>
<dbReference type="Proteomes" id="UP001169006">
    <property type="component" value="Unassembled WGS sequence"/>
</dbReference>
<proteinExistence type="predicted"/>
<comment type="caution">
    <text evidence="2">The sequence shown here is derived from an EMBL/GenBank/DDBJ whole genome shotgun (WGS) entry which is preliminary data.</text>
</comment>
<dbReference type="RefSeq" id="WP_302079590.1">
    <property type="nucleotide sequence ID" value="NZ_JAUKWQ010000014.1"/>
</dbReference>
<accession>A0ABT8T3K6</accession>
<dbReference type="EMBL" id="JAUKWQ010000014">
    <property type="protein sequence ID" value="MDO1585302.1"/>
    <property type="molecule type" value="Genomic_DNA"/>
</dbReference>
<sequence>MIRDPNKPQDVRDGKDMLPEPIDMFPASHHPTKKEQDDDLDEALRETFPASDPIASGHSD</sequence>
<evidence type="ECO:0000256" key="1">
    <source>
        <dbReference type="SAM" id="MobiDB-lite"/>
    </source>
</evidence>
<evidence type="ECO:0000313" key="2">
    <source>
        <dbReference type="EMBL" id="MDO1585302.1"/>
    </source>
</evidence>
<gene>
    <name evidence="2" type="ORF">Q2T52_24690</name>
</gene>
<reference evidence="2" key="1">
    <citation type="journal article" date="2015" name="Int. J. Syst. Evol. Microbiol.">
        <title>Rhizobium oryzicola sp. nov., potential plant-growth-promoting endophytic bacteria isolated from rice roots.</title>
        <authorList>
            <person name="Zhang X.X."/>
            <person name="Gao J.S."/>
            <person name="Cao Y.H."/>
            <person name="Sheirdil R.A."/>
            <person name="Wang X.C."/>
            <person name="Zhang L."/>
        </authorList>
    </citation>
    <scope>NUCLEOTIDE SEQUENCE</scope>
    <source>
        <strain evidence="2">05753</strain>
    </source>
</reference>
<feature type="region of interest" description="Disordered" evidence="1">
    <location>
        <begin position="1"/>
        <end position="60"/>
    </location>
</feature>
<evidence type="ECO:0000313" key="3">
    <source>
        <dbReference type="Proteomes" id="UP001169006"/>
    </source>
</evidence>
<name>A0ABT8T3K6_9HYPH</name>
<protein>
    <submittedName>
        <fullName evidence="2">Uncharacterized protein</fullName>
    </submittedName>
</protein>
<feature type="compositionally biased region" description="Basic and acidic residues" evidence="1">
    <location>
        <begin position="1"/>
        <end position="18"/>
    </location>
</feature>
<reference evidence="2" key="2">
    <citation type="submission" date="2023-07" db="EMBL/GenBank/DDBJ databases">
        <authorList>
            <person name="Sun H."/>
        </authorList>
    </citation>
    <scope>NUCLEOTIDE SEQUENCE</scope>
    <source>
        <strain evidence="2">05753</strain>
    </source>
</reference>